<dbReference type="EC" id="6.1.1.21" evidence="5"/>
<dbReference type="GO" id="GO:0004674">
    <property type="term" value="F:protein serine/threonine kinase activity"/>
    <property type="evidence" value="ECO:0007669"/>
    <property type="project" value="UniProtKB-KW"/>
</dbReference>
<evidence type="ECO:0000259" key="27">
    <source>
        <dbReference type="PROSITE" id="PS50011"/>
    </source>
</evidence>
<dbReference type="InterPro" id="IPR017441">
    <property type="entry name" value="Protein_kinase_ATP_BS"/>
</dbReference>
<dbReference type="GO" id="GO:0031097">
    <property type="term" value="C:medial cortex"/>
    <property type="evidence" value="ECO:0007669"/>
    <property type="project" value="UniProtKB-ARBA"/>
</dbReference>
<dbReference type="InterPro" id="IPR036621">
    <property type="entry name" value="Anticodon-bd_dom_sf"/>
</dbReference>
<dbReference type="FunFam" id="3.30.200.20:FF:000817">
    <property type="entry name" value="STE/STE20/YSK protein kinase"/>
    <property type="match status" value="1"/>
</dbReference>
<feature type="binding site" evidence="23">
    <location>
        <begin position="510"/>
        <end position="517"/>
    </location>
    <ligand>
        <name>ATP</name>
        <dbReference type="ChEBI" id="CHEBI:30616"/>
    </ligand>
</feature>
<dbReference type="InterPro" id="IPR045864">
    <property type="entry name" value="aa-tRNA-synth_II/BPL/LPL"/>
</dbReference>
<evidence type="ECO:0000256" key="7">
    <source>
        <dbReference type="ARBA" id="ARBA00022490"/>
    </source>
</evidence>
<evidence type="ECO:0000256" key="11">
    <source>
        <dbReference type="ARBA" id="ARBA00022741"/>
    </source>
</evidence>
<dbReference type="SMART" id="SM00326">
    <property type="entry name" value="SH3"/>
    <property type="match status" value="1"/>
</dbReference>
<keyword evidence="17" id="KW-0206">Cytoskeleton</keyword>
<evidence type="ECO:0000256" key="2">
    <source>
        <dbReference type="ARBA" id="ARBA00008314"/>
    </source>
</evidence>
<dbReference type="Gene3D" id="1.20.120.720">
    <property type="entry name" value="Myosin VI head, motor domain, U50 subdomain"/>
    <property type="match status" value="1"/>
</dbReference>
<dbReference type="Gene3D" id="1.10.510.10">
    <property type="entry name" value="Transferase(Phosphotransferase) domain 1"/>
    <property type="match status" value="1"/>
</dbReference>
<dbReference type="InterPro" id="IPR036028">
    <property type="entry name" value="SH3-like_dom_sf"/>
</dbReference>
<dbReference type="SMART" id="SM00220">
    <property type="entry name" value="S_TKc"/>
    <property type="match status" value="1"/>
</dbReference>
<dbReference type="Pfam" id="PF03129">
    <property type="entry name" value="HGTP_anticodon"/>
    <property type="match status" value="1"/>
</dbReference>
<comment type="catalytic activity">
    <reaction evidence="21">
        <text>L-seryl-[protein] + ATP = O-phospho-L-seryl-[protein] + ADP + H(+)</text>
        <dbReference type="Rhea" id="RHEA:17989"/>
        <dbReference type="Rhea" id="RHEA-COMP:9863"/>
        <dbReference type="Rhea" id="RHEA-COMP:11604"/>
        <dbReference type="ChEBI" id="CHEBI:15378"/>
        <dbReference type="ChEBI" id="CHEBI:29999"/>
        <dbReference type="ChEBI" id="CHEBI:30616"/>
        <dbReference type="ChEBI" id="CHEBI:83421"/>
        <dbReference type="ChEBI" id="CHEBI:456216"/>
        <dbReference type="EC" id="2.7.11.1"/>
    </reaction>
</comment>
<feature type="domain" description="Myosin motor" evidence="29">
    <location>
        <begin position="417"/>
        <end position="1096"/>
    </location>
</feature>
<dbReference type="VEuPathDB" id="FungiDB:PNEJI1_003152"/>
<accession>L0PH47</accession>
<comment type="subcellular location">
    <subcellularLocation>
        <location evidence="1">Cytoplasm</location>
        <location evidence="1">Cytoskeleton</location>
        <location evidence="1">Actin patch</location>
    </subcellularLocation>
</comment>
<evidence type="ECO:0000256" key="23">
    <source>
        <dbReference type="PROSITE-ProRule" id="PRU00782"/>
    </source>
</evidence>
<dbReference type="FunFam" id="1.20.5.4820:FF:000004">
    <property type="entry name" value="Myosin IE"/>
    <property type="match status" value="1"/>
</dbReference>
<comment type="catalytic activity">
    <reaction evidence="19">
        <text>tRNA(His) + L-histidine + ATP = L-histidyl-tRNA(His) + AMP + diphosphate + H(+)</text>
        <dbReference type="Rhea" id="RHEA:17313"/>
        <dbReference type="Rhea" id="RHEA-COMP:9665"/>
        <dbReference type="Rhea" id="RHEA-COMP:9689"/>
        <dbReference type="ChEBI" id="CHEBI:15378"/>
        <dbReference type="ChEBI" id="CHEBI:30616"/>
        <dbReference type="ChEBI" id="CHEBI:33019"/>
        <dbReference type="ChEBI" id="CHEBI:57595"/>
        <dbReference type="ChEBI" id="CHEBI:78442"/>
        <dbReference type="ChEBI" id="CHEBI:78527"/>
        <dbReference type="ChEBI" id="CHEBI:456215"/>
        <dbReference type="EC" id="6.1.1.21"/>
    </reaction>
</comment>
<feature type="region of interest" description="Disordered" evidence="25">
    <location>
        <begin position="1489"/>
        <end position="1508"/>
    </location>
</feature>
<evidence type="ECO:0000256" key="14">
    <source>
        <dbReference type="ARBA" id="ARBA00023123"/>
    </source>
</evidence>
<dbReference type="GO" id="GO:0016887">
    <property type="term" value="F:ATP hydrolysis activity"/>
    <property type="evidence" value="ECO:0007669"/>
    <property type="project" value="UniProtKB-ARBA"/>
</dbReference>
<dbReference type="Pfam" id="PF00069">
    <property type="entry name" value="Pkinase"/>
    <property type="match status" value="1"/>
</dbReference>
<dbReference type="GO" id="GO:0006897">
    <property type="term" value="P:endocytosis"/>
    <property type="evidence" value="ECO:0007669"/>
    <property type="project" value="TreeGrafter"/>
</dbReference>
<keyword evidence="8" id="KW-0723">Serine/threonine-protein kinase</keyword>
<keyword evidence="7" id="KW-0963">Cytoplasm</keyword>
<feature type="non-terminal residue" evidence="31">
    <location>
        <position position="1"/>
    </location>
</feature>
<evidence type="ECO:0000313" key="31">
    <source>
        <dbReference type="EMBL" id="CCJ31577.1"/>
    </source>
</evidence>
<dbReference type="SUPFAM" id="SSF50044">
    <property type="entry name" value="SH3-domain"/>
    <property type="match status" value="1"/>
</dbReference>
<evidence type="ECO:0000256" key="8">
    <source>
        <dbReference type="ARBA" id="ARBA00022527"/>
    </source>
</evidence>
<keyword evidence="15 23" id="KW-0505">Motor protein</keyword>
<dbReference type="InterPro" id="IPR008271">
    <property type="entry name" value="Ser/Thr_kinase_AS"/>
</dbReference>
<evidence type="ECO:0000259" key="30">
    <source>
        <dbReference type="PROSITE" id="PS51757"/>
    </source>
</evidence>
<evidence type="ECO:0000256" key="10">
    <source>
        <dbReference type="ARBA" id="ARBA00022737"/>
    </source>
</evidence>
<dbReference type="PROSITE" id="PS50002">
    <property type="entry name" value="SH3"/>
    <property type="match status" value="1"/>
</dbReference>
<dbReference type="Gene3D" id="3.40.50.800">
    <property type="entry name" value="Anticodon-binding domain"/>
    <property type="match status" value="1"/>
</dbReference>
<dbReference type="PROSITE" id="PS50011">
    <property type="entry name" value="PROTEIN_KINASE_DOM"/>
    <property type="match status" value="1"/>
</dbReference>
<dbReference type="InterPro" id="IPR036961">
    <property type="entry name" value="Kinesin_motor_dom_sf"/>
</dbReference>
<dbReference type="GO" id="GO:0004821">
    <property type="term" value="F:histidine-tRNA ligase activity"/>
    <property type="evidence" value="ECO:0007669"/>
    <property type="project" value="UniProtKB-EC"/>
</dbReference>
<dbReference type="GO" id="GO:0051666">
    <property type="term" value="P:actin cortical patch localization"/>
    <property type="evidence" value="ECO:0007669"/>
    <property type="project" value="TreeGrafter"/>
</dbReference>
<dbReference type="InterPro" id="IPR010926">
    <property type="entry name" value="Myosin_TH1"/>
</dbReference>
<dbReference type="EMBL" id="CAKM01000351">
    <property type="protein sequence ID" value="CCJ31577.1"/>
    <property type="molecule type" value="Genomic_DNA"/>
</dbReference>
<dbReference type="FunFam" id="1.20.58.530:FF:000007">
    <property type="entry name" value="Myosin IE"/>
    <property type="match status" value="1"/>
</dbReference>
<dbReference type="SUPFAM" id="SSF55681">
    <property type="entry name" value="Class II aaRS and biotin synthetases"/>
    <property type="match status" value="1"/>
</dbReference>
<dbReference type="Pfam" id="PF00063">
    <property type="entry name" value="Myosin_head"/>
    <property type="match status" value="1"/>
</dbReference>
<keyword evidence="10" id="KW-0677">Repeat</keyword>
<dbReference type="PRINTS" id="PR00193">
    <property type="entry name" value="MYOSINHEAVY"/>
</dbReference>
<dbReference type="Gene3D" id="3.40.850.10">
    <property type="entry name" value="Kinesin motor domain"/>
    <property type="match status" value="1"/>
</dbReference>
<dbReference type="Pfam" id="PF06017">
    <property type="entry name" value="Myosin_TH1"/>
    <property type="match status" value="1"/>
</dbReference>
<dbReference type="Pfam" id="PF13393">
    <property type="entry name" value="tRNA-synt_His"/>
    <property type="match status" value="1"/>
</dbReference>
<comment type="caution">
    <text evidence="31">The sequence shown here is derived from an EMBL/GenBank/DDBJ whole genome shotgun (WGS) entry which is preliminary data.</text>
</comment>
<reference evidence="31 32" key="1">
    <citation type="journal article" date="2012" name="MBio">
        <title>De novo assembly of the Pneumocystis jirovecii genome from a single bronchoalveolar lavage fluid specimen from a patient.</title>
        <authorList>
            <person name="Cisse O.H."/>
            <person name="Pagni M."/>
            <person name="Hauser P.M."/>
        </authorList>
    </citation>
    <scope>NUCLEOTIDE SEQUENCE [LARGE SCALE GENOMIC DNA]</scope>
    <source>
        <strain evidence="31 32">SE8</strain>
    </source>
</reference>
<evidence type="ECO:0000256" key="18">
    <source>
        <dbReference type="ARBA" id="ARBA00030619"/>
    </source>
</evidence>
<dbReference type="GO" id="GO:0005886">
    <property type="term" value="C:plasma membrane"/>
    <property type="evidence" value="ECO:0007669"/>
    <property type="project" value="TreeGrafter"/>
</dbReference>
<feature type="binding site" evidence="24">
    <location>
        <position position="1572"/>
    </location>
    <ligand>
        <name>ATP</name>
        <dbReference type="ChEBI" id="CHEBI:30616"/>
    </ligand>
</feature>
<name>L0PH47_PNEJI</name>
<dbReference type="SMART" id="SM00242">
    <property type="entry name" value="MYSc"/>
    <property type="match status" value="1"/>
</dbReference>
<dbReference type="Proteomes" id="UP000010422">
    <property type="component" value="Unassembled WGS sequence"/>
</dbReference>
<dbReference type="PANTHER" id="PTHR13140">
    <property type="entry name" value="MYOSIN"/>
    <property type="match status" value="1"/>
</dbReference>
<comment type="similarity">
    <text evidence="2 23">Belongs to the TRAFAC class myosin-kinesin ATPase superfamily. Myosin family.</text>
</comment>
<dbReference type="GO" id="GO:0007015">
    <property type="term" value="P:actin filament organization"/>
    <property type="evidence" value="ECO:0007669"/>
    <property type="project" value="TreeGrafter"/>
</dbReference>
<evidence type="ECO:0000256" key="6">
    <source>
        <dbReference type="ARBA" id="ARBA00022443"/>
    </source>
</evidence>
<evidence type="ECO:0000256" key="5">
    <source>
        <dbReference type="ARBA" id="ARBA00012815"/>
    </source>
</evidence>
<dbReference type="Gene3D" id="2.30.30.40">
    <property type="entry name" value="SH3 Domains"/>
    <property type="match status" value="1"/>
</dbReference>
<evidence type="ECO:0000256" key="9">
    <source>
        <dbReference type="ARBA" id="ARBA00022679"/>
    </source>
</evidence>
<keyword evidence="13 23" id="KW-0067">ATP-binding</keyword>
<feature type="region of interest" description="Actin-binding" evidence="23">
    <location>
        <begin position="969"/>
        <end position="991"/>
    </location>
</feature>
<keyword evidence="9" id="KW-0808">Transferase</keyword>
<feature type="domain" description="TH1" evidence="30">
    <location>
        <begin position="1152"/>
        <end position="1338"/>
    </location>
</feature>
<feature type="domain" description="Protein kinase" evidence="27">
    <location>
        <begin position="1543"/>
        <end position="1792"/>
    </location>
</feature>
<evidence type="ECO:0000259" key="26">
    <source>
        <dbReference type="PROSITE" id="PS50002"/>
    </source>
</evidence>
<sequence length="2205" mass="251973">RHGGIAIDTPVFELREILAGKYGEDSKLIYDLQDQGGELCSLRYDLTVPFARYLAMNPTIQHIKRYHIAKVYRRDQPAITKGRMREFYQCDFDIAGCYDSMLPDTEILKILIEILEELNISNYVIKLNHRKILDGIFDISGVPNDKFRIISSAIDKLDKLSWDSVKKEMVEEKGLDNLVADKVGDYIRNKGLLKKKKKPCVLFDPSSLKRKSNLNKDQEDFTCIGSIAAGGRYDNLVGMFSSKKNGIPCVGVSIGVERIFSILKSRFFGRIIKTNSTEVYVIELGAGSKSNMVKERLQICKELWDSGINAQFLYKTRPKLRQQFEAAEKDNVPIAVIFGQEEIINDQIRIKILGLGDQSNKGELVQRKDMAVNRKNRPLDHSLHKQLGKYKHNIVNNLKNKDIKRKAVYEGTRKKGVGVDDLTLLSVINDESINDNLKKRFQNKEIYTYIGNVLISVNPFQDLGIYTNEVLQSYRGKNRLEEKPHVYAIAESAFYNMVSYKENQCIIISGESGAGKTEAAKRIMQYIACISSGNSQIEEIKNIVLATNPLLESFGCAKTLRNDNSSRHGKYLEILFNSRSEPIGANITNYLLEKSRVVSQIKNERNFHIFYQFTKCANQYYREENYGIQQPGAYFYTSVSDCFTVDGIDDSSNFFETCKAMETIGLSLDDKNNIFRMLSIILWLGNVQFQEDQDGNAVIFDNSVTRFIAYLMDVDVESVNKALTTRVLETQRGGRRGSIYDVPLNPLQANSTKDALAKSIYNNLFEWILKEINLSMKAREDVSYTIGILDIYGFEVFENNNFEQICINYVNEKLQQIFVHLTLKAEQEEYVREKIKWTPINYFNNKIVCDLIEEKYPPGIFAALNDTVASVHADSIAADSSFIQKLSFLVSNPHFEQRQNQFIIKHYAGDVIYTAHGMTEKNKDNMLKDLLNLIIKSDDSFLHELFPEKINTNSKKRPPTSVDRIKESANNLVNSLMKCQPSYIRTIKPNSTKSPVEYDEKEVLHQIKYLGLRENIRIRRAGFAYRQTFNKFVERFYLLSRKCSYAGEYIWKDSFCLACEQIFKDVGIPVLEYQIGITKVFIKHPETIFSLEAMRDKYWHNMAIRIQRAWRNYLKYRNECAIKIQRTWRKNKDILYYIELRNQGHQILGGRKERRKASLLYSRCFMGDYMDINSNGDLGEMYKNAFDINEFSCTIELLCSKLGRSSKQKPKQLIMTSNMIYIFSTIIINKQLNVLLERSIKLKEIRCVALSCLCDDWVCIKLDSKNESDLFFSCVFKTEFVTRLKLILHNLALQIGSSIEYNKRPGKISTVKFIIDSKIPVNDIYKSGIVYVLPGEPSNSLSKYSLRKVISNQPVRVNSRLKTPLVPAKYFASDANFSKEQYACFLSTKTSSSLPVNHVKPYYIALYDFEGQNSNEMSFRKNEILDIIHKESWWLARKNGIEGWVPENYLKEEKPRPQIPLTVMRPSLAMGGKSNDFSSEIQKLKISKSSLSEPKQTHEPVNYTPSIPARPSKLKYDVNKKGYTSAFVDEKKSKQMTKAKPLYTRQELIGRGSYGAVYKGIHNETKQVVAIKVLNLDTTEDDVTDIQREISMLSQLRQVDAQNVVRYHGSFLYDTRLWVIMDFCEGGSIRTLMKSCRIEERYLSVIIRETLIALNYIHRAGIIHRDIKAANILVTNDGRVQLCDFGVAAQLSANSFKRSTFVGTPYWMAPEVITEGADIWSLGITVYEIATGNPPFADQEPMRAIILIPRSPPTRLEGSQFSSQLKEFVAICLNEDADERPSAVELLKTKFIKQAMKTPTSILKELLIRYDLWCQHGGVRNSLNISVNDENNNDDNFELDNMNDQFSGEWAFDTIQSFSESKLSDSDDKKSSNRLERVYHVETLKNKTSISNDNSNNHKADHPLLQLFIQESSEKTESDSLISSTHLNASSKNSTQTHDLKNNFNQISIDISNVNLEPSLTRSTLNDNPKSSEQLILNSVQLKNHDQNQSSKTTSNFPYSKCKPSDSVFDLGHHSHMHPAPPLRSNSELSRPPHSYGRTFDSIPFKESSTLSSKHIGASFDVQSFSRMSHKNKQALSKEQLNMSNNVSKYNLDKRAFLLNTKSSVQNISPKSKYSEVNNLIFLPPSPSQSSVSQNFQTLKDSSLSNTWKPPQLEPLNLKVLSDYPSSGENNVNDSIITELEKVLLGFQSYLEVLDKGLSVIQGNS</sequence>
<evidence type="ECO:0000256" key="12">
    <source>
        <dbReference type="ARBA" id="ARBA00022777"/>
    </source>
</evidence>
<dbReference type="InterPro" id="IPR001609">
    <property type="entry name" value="Myosin_head_motor_dom-like"/>
</dbReference>
<dbReference type="EC" id="2.7.11.1" evidence="4"/>
<comment type="similarity">
    <text evidence="3">Belongs to the protein kinase superfamily. STE Ser/Thr protein kinase family. STE20 subfamily.</text>
</comment>
<dbReference type="STRING" id="1209962.L0PH47"/>
<dbReference type="PANTHER" id="PTHR13140:SF837">
    <property type="entry name" value="MYOSIN-3-RELATED"/>
    <property type="match status" value="1"/>
</dbReference>
<evidence type="ECO:0000256" key="3">
    <source>
        <dbReference type="ARBA" id="ARBA00008874"/>
    </source>
</evidence>
<dbReference type="Gene3D" id="1.10.10.820">
    <property type="match status" value="1"/>
</dbReference>
<keyword evidence="12" id="KW-0418">Kinase</keyword>
<evidence type="ECO:0000256" key="22">
    <source>
        <dbReference type="PROSITE-ProRule" id="PRU00192"/>
    </source>
</evidence>
<dbReference type="InterPro" id="IPR036072">
    <property type="entry name" value="MYSc_Myo1"/>
</dbReference>
<dbReference type="FunFam" id="3.40.50.800:FF:000015">
    <property type="entry name" value="Histidyl-tRNA synthetase, mitochondrial"/>
    <property type="match status" value="1"/>
</dbReference>
<organism evidence="32">
    <name type="scientific">Pneumocystis jirovecii</name>
    <name type="common">Human pneumocystis pneumonia agent</name>
    <dbReference type="NCBI Taxonomy" id="42068"/>
    <lineage>
        <taxon>Eukaryota</taxon>
        <taxon>Fungi</taxon>
        <taxon>Dikarya</taxon>
        <taxon>Ascomycota</taxon>
        <taxon>Taphrinomycotina</taxon>
        <taxon>Pneumocystomycetes</taxon>
        <taxon>Pneumocystaceae</taxon>
        <taxon>Pneumocystis</taxon>
    </lineage>
</organism>
<dbReference type="FunFam" id="1.10.10.820:FF:000001">
    <property type="entry name" value="Myosin heavy chain"/>
    <property type="match status" value="1"/>
</dbReference>
<dbReference type="InterPro" id="IPR041715">
    <property type="entry name" value="HisRS-like_core"/>
</dbReference>
<dbReference type="CDD" id="cd01378">
    <property type="entry name" value="MYSc_Myo1"/>
    <property type="match status" value="1"/>
</dbReference>
<evidence type="ECO:0000256" key="21">
    <source>
        <dbReference type="ARBA" id="ARBA00048679"/>
    </source>
</evidence>
<dbReference type="PROSITE" id="PS51757">
    <property type="entry name" value="TH1"/>
    <property type="match status" value="1"/>
</dbReference>
<keyword evidence="11 23" id="KW-0547">Nucleotide-binding</keyword>
<gene>
    <name evidence="31" type="ORF">PNEJI1_003152</name>
</gene>
<evidence type="ECO:0000256" key="13">
    <source>
        <dbReference type="ARBA" id="ARBA00022840"/>
    </source>
</evidence>
<dbReference type="InterPro" id="IPR006195">
    <property type="entry name" value="aa-tRNA-synth_II"/>
</dbReference>
<feature type="domain" description="SH3" evidence="26">
    <location>
        <begin position="1398"/>
        <end position="1455"/>
    </location>
</feature>
<dbReference type="PROSITE" id="PS50862">
    <property type="entry name" value="AA_TRNA_LIGASE_II"/>
    <property type="match status" value="1"/>
</dbReference>
<dbReference type="PROSITE" id="PS51456">
    <property type="entry name" value="MYOSIN_MOTOR"/>
    <property type="match status" value="1"/>
</dbReference>
<comment type="catalytic activity">
    <reaction evidence="20">
        <text>L-threonyl-[protein] + ATP = O-phospho-L-threonyl-[protein] + ADP + H(+)</text>
        <dbReference type="Rhea" id="RHEA:46608"/>
        <dbReference type="Rhea" id="RHEA-COMP:11060"/>
        <dbReference type="Rhea" id="RHEA-COMP:11605"/>
        <dbReference type="ChEBI" id="CHEBI:15378"/>
        <dbReference type="ChEBI" id="CHEBI:30013"/>
        <dbReference type="ChEBI" id="CHEBI:30616"/>
        <dbReference type="ChEBI" id="CHEBI:61977"/>
        <dbReference type="ChEBI" id="CHEBI:456216"/>
        <dbReference type="EC" id="2.7.11.1"/>
    </reaction>
</comment>
<evidence type="ECO:0000256" key="17">
    <source>
        <dbReference type="ARBA" id="ARBA00023212"/>
    </source>
</evidence>
<dbReference type="SUPFAM" id="SSF56112">
    <property type="entry name" value="Protein kinase-like (PK-like)"/>
    <property type="match status" value="1"/>
</dbReference>
<dbReference type="FunFam" id="1.10.510.10:FF:000499">
    <property type="entry name" value="Serine/threonine-protein kinase KIC1"/>
    <property type="match status" value="1"/>
</dbReference>
<evidence type="ECO:0000256" key="20">
    <source>
        <dbReference type="ARBA" id="ARBA00047899"/>
    </source>
</evidence>
<dbReference type="GO" id="GO:0016459">
    <property type="term" value="C:myosin complex"/>
    <property type="evidence" value="ECO:0007669"/>
    <property type="project" value="UniProtKB-KW"/>
</dbReference>
<dbReference type="CDD" id="cd00773">
    <property type="entry name" value="HisRS-like_core"/>
    <property type="match status" value="1"/>
</dbReference>
<dbReference type="GO" id="GO:0000146">
    <property type="term" value="F:microfilament motor activity"/>
    <property type="evidence" value="ECO:0007669"/>
    <property type="project" value="TreeGrafter"/>
</dbReference>
<evidence type="ECO:0000256" key="1">
    <source>
        <dbReference type="ARBA" id="ARBA00004134"/>
    </source>
</evidence>
<dbReference type="InterPro" id="IPR001452">
    <property type="entry name" value="SH3_domain"/>
</dbReference>
<keyword evidence="6 22" id="KW-0728">SH3 domain</keyword>
<dbReference type="GO" id="GO:0005524">
    <property type="term" value="F:ATP binding"/>
    <property type="evidence" value="ECO:0007669"/>
    <property type="project" value="UniProtKB-UniRule"/>
</dbReference>
<dbReference type="InterPro" id="IPR011009">
    <property type="entry name" value="Kinase-like_dom_sf"/>
</dbReference>
<evidence type="ECO:0000256" key="15">
    <source>
        <dbReference type="ARBA" id="ARBA00023175"/>
    </source>
</evidence>
<dbReference type="Pfam" id="PF00018">
    <property type="entry name" value="SH3_1"/>
    <property type="match status" value="1"/>
</dbReference>
<dbReference type="Gene3D" id="1.20.5.4820">
    <property type="match status" value="1"/>
</dbReference>
<dbReference type="InParanoid" id="L0PH47"/>
<dbReference type="PROSITE" id="PS00108">
    <property type="entry name" value="PROTEIN_KINASE_ST"/>
    <property type="match status" value="1"/>
</dbReference>
<feature type="region of interest" description="Disordered" evidence="25">
    <location>
        <begin position="2008"/>
        <end position="2033"/>
    </location>
</feature>
<evidence type="ECO:0000313" key="32">
    <source>
        <dbReference type="Proteomes" id="UP000010422"/>
    </source>
</evidence>
<protein>
    <recommendedName>
        <fullName evidence="18">Histidyl-tRNA synthetase</fullName>
        <ecNumber evidence="4">2.7.11.1</ecNumber>
        <ecNumber evidence="5">6.1.1.21</ecNumber>
    </recommendedName>
</protein>
<evidence type="ECO:0000256" key="19">
    <source>
        <dbReference type="ARBA" id="ARBA00047639"/>
    </source>
</evidence>
<feature type="non-terminal residue" evidence="31">
    <location>
        <position position="2205"/>
    </location>
</feature>
<evidence type="ECO:0000259" key="29">
    <source>
        <dbReference type="PROSITE" id="PS51456"/>
    </source>
</evidence>
<dbReference type="Gene3D" id="1.20.58.530">
    <property type="match status" value="1"/>
</dbReference>
<keyword evidence="14 23" id="KW-0518">Myosin</keyword>
<dbReference type="SUPFAM" id="SSF52540">
    <property type="entry name" value="P-loop containing nucleoside triphosphate hydrolases"/>
    <property type="match status" value="1"/>
</dbReference>
<evidence type="ECO:0000256" key="16">
    <source>
        <dbReference type="ARBA" id="ARBA00023203"/>
    </source>
</evidence>
<feature type="domain" description="Aminoacyl-transfer RNA synthetases class-II family profile" evidence="28">
    <location>
        <begin position="1"/>
        <end position="2011"/>
    </location>
</feature>
<dbReference type="GO" id="GO:0030479">
    <property type="term" value="C:actin cortical patch"/>
    <property type="evidence" value="ECO:0007669"/>
    <property type="project" value="UniProtKB-SubCell"/>
</dbReference>
<dbReference type="SUPFAM" id="SSF52954">
    <property type="entry name" value="Class II aaRS ABD-related"/>
    <property type="match status" value="1"/>
</dbReference>
<dbReference type="InterPro" id="IPR000719">
    <property type="entry name" value="Prot_kinase_dom"/>
</dbReference>
<dbReference type="GO" id="GO:0051015">
    <property type="term" value="F:actin filament binding"/>
    <property type="evidence" value="ECO:0007669"/>
    <property type="project" value="TreeGrafter"/>
</dbReference>
<dbReference type="InterPro" id="IPR027417">
    <property type="entry name" value="P-loop_NTPase"/>
</dbReference>
<evidence type="ECO:0000256" key="4">
    <source>
        <dbReference type="ARBA" id="ARBA00012513"/>
    </source>
</evidence>
<proteinExistence type="inferred from homology"/>
<evidence type="ECO:0000256" key="24">
    <source>
        <dbReference type="PROSITE-ProRule" id="PRU10141"/>
    </source>
</evidence>
<evidence type="ECO:0000259" key="28">
    <source>
        <dbReference type="PROSITE" id="PS50862"/>
    </source>
</evidence>
<evidence type="ECO:0000256" key="25">
    <source>
        <dbReference type="SAM" id="MobiDB-lite"/>
    </source>
</evidence>
<keyword evidence="16 23" id="KW-0009">Actin-binding</keyword>
<dbReference type="GO" id="GO:0051286">
    <property type="term" value="C:cell tip"/>
    <property type="evidence" value="ECO:0007669"/>
    <property type="project" value="TreeGrafter"/>
</dbReference>
<dbReference type="PROSITE" id="PS00107">
    <property type="entry name" value="PROTEIN_KINASE_ATP"/>
    <property type="match status" value="1"/>
</dbReference>
<dbReference type="InterPro" id="IPR004154">
    <property type="entry name" value="Anticodon-bd"/>
</dbReference>
<dbReference type="Gene3D" id="3.30.930.10">
    <property type="entry name" value="Bira Bifunctional Protein, Domain 2"/>
    <property type="match status" value="2"/>
</dbReference>